<feature type="region of interest" description="Disordered" evidence="2">
    <location>
        <begin position="157"/>
        <end position="284"/>
    </location>
</feature>
<proteinExistence type="predicted"/>
<evidence type="ECO:0000256" key="2">
    <source>
        <dbReference type="SAM" id="MobiDB-lite"/>
    </source>
</evidence>
<dbReference type="AlphaFoldDB" id="A0AAN8K2N7"/>
<reference evidence="3 4" key="1">
    <citation type="submission" date="2024-01" db="EMBL/GenBank/DDBJ databases">
        <title>The genome of the rayed Mediterranean limpet Patella caerulea (Linnaeus, 1758).</title>
        <authorList>
            <person name="Anh-Thu Weber A."/>
            <person name="Halstead-Nussloch G."/>
        </authorList>
    </citation>
    <scope>NUCLEOTIDE SEQUENCE [LARGE SCALE GENOMIC DNA]</scope>
    <source>
        <strain evidence="3">AATW-2023a</strain>
        <tissue evidence="3">Whole specimen</tissue>
    </source>
</reference>
<name>A0AAN8K2N7_PATCE</name>
<dbReference type="Proteomes" id="UP001347796">
    <property type="component" value="Unassembled WGS sequence"/>
</dbReference>
<feature type="compositionally biased region" description="Low complexity" evidence="2">
    <location>
        <begin position="161"/>
        <end position="170"/>
    </location>
</feature>
<evidence type="ECO:0000256" key="1">
    <source>
        <dbReference type="SAM" id="Coils"/>
    </source>
</evidence>
<feature type="coiled-coil region" evidence="1">
    <location>
        <begin position="125"/>
        <end position="152"/>
    </location>
</feature>
<sequence length="313" mass="37099">MYITNKSIAIKPNLDLPVKMRPVSIPIFIERQWEPIKVNIPPPQPLDGATYTSWRDRKKNIDDALSWLRTELSNLKIQDQQILGQLRRCQDTIENLKIQKNTWHDGDMSEDDLDEDEGHWEDWEISEFDRAFDKSINECKDLEKECLDLETDFETRRKTPSVSSSLSSPNSDKHSKYFHKYSESESSSGSSSYIRQDIEDADRLRPFQDSDRLRPLQDSDRLRPLQDSDRLRPLQDSGRLRPLLDSDRLRPFQESDRLRPLQDSDRLRPFQESDRLRPSQESERLRPFQRFHRENFLPNIFTSSLMTTLRDFT</sequence>
<evidence type="ECO:0000313" key="3">
    <source>
        <dbReference type="EMBL" id="KAK6186860.1"/>
    </source>
</evidence>
<feature type="compositionally biased region" description="Basic and acidic residues" evidence="2">
    <location>
        <begin position="171"/>
        <end position="183"/>
    </location>
</feature>
<evidence type="ECO:0000313" key="4">
    <source>
        <dbReference type="Proteomes" id="UP001347796"/>
    </source>
</evidence>
<protein>
    <submittedName>
        <fullName evidence="3">Uncharacterized protein</fullName>
    </submittedName>
</protein>
<gene>
    <name evidence="3" type="ORF">SNE40_006126</name>
</gene>
<keyword evidence="4" id="KW-1185">Reference proteome</keyword>
<feature type="compositionally biased region" description="Basic and acidic residues" evidence="2">
    <location>
        <begin position="196"/>
        <end position="284"/>
    </location>
</feature>
<organism evidence="3 4">
    <name type="scientific">Patella caerulea</name>
    <name type="common">Rayed Mediterranean limpet</name>
    <dbReference type="NCBI Taxonomy" id="87958"/>
    <lineage>
        <taxon>Eukaryota</taxon>
        <taxon>Metazoa</taxon>
        <taxon>Spiralia</taxon>
        <taxon>Lophotrochozoa</taxon>
        <taxon>Mollusca</taxon>
        <taxon>Gastropoda</taxon>
        <taxon>Patellogastropoda</taxon>
        <taxon>Patelloidea</taxon>
        <taxon>Patellidae</taxon>
        <taxon>Patella</taxon>
    </lineage>
</organism>
<comment type="caution">
    <text evidence="3">The sequence shown here is derived from an EMBL/GenBank/DDBJ whole genome shotgun (WGS) entry which is preliminary data.</text>
</comment>
<dbReference type="EMBL" id="JAZGQO010000005">
    <property type="protein sequence ID" value="KAK6186860.1"/>
    <property type="molecule type" value="Genomic_DNA"/>
</dbReference>
<keyword evidence="1" id="KW-0175">Coiled coil</keyword>
<accession>A0AAN8K2N7</accession>